<name>A0A4C1VMP6_EUMVA</name>
<reference evidence="1 2" key="1">
    <citation type="journal article" date="2019" name="Commun. Biol.">
        <title>The bagworm genome reveals a unique fibroin gene that provides high tensile strength.</title>
        <authorList>
            <person name="Kono N."/>
            <person name="Nakamura H."/>
            <person name="Ohtoshi R."/>
            <person name="Tomita M."/>
            <person name="Numata K."/>
            <person name="Arakawa K."/>
        </authorList>
    </citation>
    <scope>NUCLEOTIDE SEQUENCE [LARGE SCALE GENOMIC DNA]</scope>
</reference>
<evidence type="ECO:0000313" key="2">
    <source>
        <dbReference type="Proteomes" id="UP000299102"/>
    </source>
</evidence>
<protein>
    <submittedName>
        <fullName evidence="1">Uncharacterized protein</fullName>
    </submittedName>
</protein>
<sequence length="130" mass="14847">MRFDSVIVTIKGEGINFMFTQPEQIQRHRNERHPTPAIDSGAELRIYRGHISTALAALPPPPPNPRHPARTNCFRAFVVRGSCSTCASTRWSGNDISARLIICCGRRSYRRYRVFAFCNARNFPRSWPTI</sequence>
<gene>
    <name evidence="1" type="ORF">EVAR_86532_1</name>
</gene>
<accession>A0A4C1VMP6</accession>
<evidence type="ECO:0000313" key="1">
    <source>
        <dbReference type="EMBL" id="GBP40386.1"/>
    </source>
</evidence>
<comment type="caution">
    <text evidence="1">The sequence shown here is derived from an EMBL/GenBank/DDBJ whole genome shotgun (WGS) entry which is preliminary data.</text>
</comment>
<dbReference type="EMBL" id="BGZK01000380">
    <property type="protein sequence ID" value="GBP40386.1"/>
    <property type="molecule type" value="Genomic_DNA"/>
</dbReference>
<dbReference type="Proteomes" id="UP000299102">
    <property type="component" value="Unassembled WGS sequence"/>
</dbReference>
<dbReference type="AlphaFoldDB" id="A0A4C1VMP6"/>
<keyword evidence="2" id="KW-1185">Reference proteome</keyword>
<organism evidence="1 2">
    <name type="scientific">Eumeta variegata</name>
    <name type="common">Bagworm moth</name>
    <name type="synonym">Eumeta japonica</name>
    <dbReference type="NCBI Taxonomy" id="151549"/>
    <lineage>
        <taxon>Eukaryota</taxon>
        <taxon>Metazoa</taxon>
        <taxon>Ecdysozoa</taxon>
        <taxon>Arthropoda</taxon>
        <taxon>Hexapoda</taxon>
        <taxon>Insecta</taxon>
        <taxon>Pterygota</taxon>
        <taxon>Neoptera</taxon>
        <taxon>Endopterygota</taxon>
        <taxon>Lepidoptera</taxon>
        <taxon>Glossata</taxon>
        <taxon>Ditrysia</taxon>
        <taxon>Tineoidea</taxon>
        <taxon>Psychidae</taxon>
        <taxon>Oiketicinae</taxon>
        <taxon>Eumeta</taxon>
    </lineage>
</organism>
<proteinExistence type="predicted"/>